<feature type="domain" description="BIG2" evidence="1">
    <location>
        <begin position="252"/>
        <end position="328"/>
    </location>
</feature>
<evidence type="ECO:0000313" key="2">
    <source>
        <dbReference type="EMBL" id="KAA6316979.1"/>
    </source>
</evidence>
<feature type="non-terminal residue" evidence="2">
    <location>
        <position position="522"/>
    </location>
</feature>
<evidence type="ECO:0000259" key="1">
    <source>
        <dbReference type="SMART" id="SM00635"/>
    </source>
</evidence>
<feature type="domain" description="BIG2" evidence="1">
    <location>
        <begin position="420"/>
        <end position="495"/>
    </location>
</feature>
<comment type="caution">
    <text evidence="2">The sequence shown here is derived from an EMBL/GenBank/DDBJ whole genome shotgun (WGS) entry which is preliminary data.</text>
</comment>
<dbReference type="SMART" id="SM00635">
    <property type="entry name" value="BID_2"/>
    <property type="match status" value="6"/>
</dbReference>
<dbReference type="Gene3D" id="2.60.40.1080">
    <property type="match status" value="6"/>
</dbReference>
<feature type="domain" description="BIG2" evidence="1">
    <location>
        <begin position="336"/>
        <end position="412"/>
    </location>
</feature>
<sequence>MVGFSSNSIKVNETVTITVTPSQELISPSYVYEVSDLEKASVSKDGVLTAKAVGTVKVTVSTKVKSKKIEGKSGDLTIQSADITVSSLSLIEPDSVVGIGSTVLLAVVYTPANSTLKSVLFVSSDPSILSVDSLGNITGVAVGSATITVTSTSNPSVSYTSNLIYVGINYVARILDYSSTLDIGETSGIIVSYSPENTTYKDVTYVSSDPFILTVDSLGIMTGIAVGSAKVIINNSYYKETWTTEYIEVKNPLIGISLQSPNSLAVGERGDIIVTLNPGDTSYPNVSYTSSDPSILAVDSNGVIYGVSEGTTVITVRSISNPSIFNVTTLIYVYNPLVSLSVLSPTYLKIDESLSLSIGYTPENIFNQGVSFLSSDNTVLTVNSSGVITGIKEGVARVTVTSLTNSQIFKVSEDITVYRAFDSLSVTSPDKIGIGSSLTLTVKFNPSNATYKNVSFVSSNSLVLSVNSSGLISGLTEGVAFIYIIPEFEPDNFIVSSNIGVYDQEYVDALEFVEDYYKYNLL</sequence>
<proteinExistence type="predicted"/>
<feature type="domain" description="BIG2" evidence="1">
    <location>
        <begin position="1"/>
        <end position="72"/>
    </location>
</feature>
<dbReference type="SUPFAM" id="SSF49373">
    <property type="entry name" value="Invasin/intimin cell-adhesion fragments"/>
    <property type="match status" value="6"/>
</dbReference>
<accession>A0A5J4Q785</accession>
<dbReference type="PANTHER" id="PTHR23019:SF0">
    <property type="entry name" value="NUCLEAR PORE MEMBRANE GLYCOPROTEIN 210"/>
    <property type="match status" value="1"/>
</dbReference>
<dbReference type="PANTHER" id="PTHR23019">
    <property type="entry name" value="NUCLEAR PORE MEMBRANE GLYCOPROTEIN GP210-RELATED"/>
    <property type="match status" value="1"/>
</dbReference>
<dbReference type="InterPro" id="IPR003343">
    <property type="entry name" value="Big_2"/>
</dbReference>
<dbReference type="EMBL" id="SNRY01004684">
    <property type="protein sequence ID" value="KAA6316979.1"/>
    <property type="molecule type" value="Genomic_DNA"/>
</dbReference>
<gene>
    <name evidence="2" type="ORF">EZS27_032796</name>
</gene>
<dbReference type="InterPro" id="IPR045197">
    <property type="entry name" value="NUP210-like"/>
</dbReference>
<organism evidence="2">
    <name type="scientific">termite gut metagenome</name>
    <dbReference type="NCBI Taxonomy" id="433724"/>
    <lineage>
        <taxon>unclassified sequences</taxon>
        <taxon>metagenomes</taxon>
        <taxon>organismal metagenomes</taxon>
    </lineage>
</organism>
<dbReference type="InterPro" id="IPR008964">
    <property type="entry name" value="Invasin/intimin_cell_adhesion"/>
</dbReference>
<dbReference type="Pfam" id="PF22359">
    <property type="entry name" value="Big-like"/>
    <property type="match status" value="1"/>
</dbReference>
<dbReference type="AlphaFoldDB" id="A0A5J4Q785"/>
<dbReference type="Pfam" id="PF02368">
    <property type="entry name" value="Big_2"/>
    <property type="match status" value="4"/>
</dbReference>
<protein>
    <recommendedName>
        <fullName evidence="1">BIG2 domain-containing protein</fullName>
    </recommendedName>
</protein>
<dbReference type="InterPro" id="IPR054604">
    <property type="entry name" value="SbsC_Big-like"/>
</dbReference>
<reference evidence="2" key="1">
    <citation type="submission" date="2019-03" db="EMBL/GenBank/DDBJ databases">
        <title>Single cell metagenomics reveals metabolic interactions within the superorganism composed of flagellate Streblomastix strix and complex community of Bacteroidetes bacteria on its surface.</title>
        <authorList>
            <person name="Treitli S.C."/>
            <person name="Kolisko M."/>
            <person name="Husnik F."/>
            <person name="Keeling P."/>
            <person name="Hampl V."/>
        </authorList>
    </citation>
    <scope>NUCLEOTIDE SEQUENCE</scope>
    <source>
        <strain evidence="2">STM</strain>
    </source>
</reference>
<feature type="domain" description="BIG2" evidence="1">
    <location>
        <begin position="169"/>
        <end position="243"/>
    </location>
</feature>
<feature type="domain" description="BIG2" evidence="1">
    <location>
        <begin position="84"/>
        <end position="161"/>
    </location>
</feature>
<name>A0A5J4Q785_9ZZZZ</name>